<dbReference type="InterPro" id="IPR011032">
    <property type="entry name" value="GroES-like_sf"/>
</dbReference>
<dbReference type="SUPFAM" id="SSF51735">
    <property type="entry name" value="NAD(P)-binding Rossmann-fold domains"/>
    <property type="match status" value="1"/>
</dbReference>
<feature type="domain" description="Alcohol dehydrogenase-like C-terminal" evidence="1">
    <location>
        <begin position="200"/>
        <end position="334"/>
    </location>
</feature>
<dbReference type="GO" id="GO:0016491">
    <property type="term" value="F:oxidoreductase activity"/>
    <property type="evidence" value="ECO:0007669"/>
    <property type="project" value="TreeGrafter"/>
</dbReference>
<dbReference type="Gene3D" id="3.90.180.10">
    <property type="entry name" value="Medium-chain alcohol dehydrogenases, catalytic domain"/>
    <property type="match status" value="1"/>
</dbReference>
<dbReference type="Proteomes" id="UP000799779">
    <property type="component" value="Unassembled WGS sequence"/>
</dbReference>
<dbReference type="PANTHER" id="PTHR43677">
    <property type="entry name" value="SHORT-CHAIN DEHYDROGENASE/REDUCTASE"/>
    <property type="match status" value="1"/>
</dbReference>
<dbReference type="AlphaFoldDB" id="A0A6A5WQG3"/>
<dbReference type="GO" id="GO:0005739">
    <property type="term" value="C:mitochondrion"/>
    <property type="evidence" value="ECO:0007669"/>
    <property type="project" value="TreeGrafter"/>
</dbReference>
<dbReference type="CDD" id="cd05188">
    <property type="entry name" value="MDR"/>
    <property type="match status" value="1"/>
</dbReference>
<dbReference type="InterPro" id="IPR013154">
    <property type="entry name" value="ADH-like_N"/>
</dbReference>
<accession>A0A6A5WQG3</accession>
<dbReference type="Gene3D" id="3.40.50.720">
    <property type="entry name" value="NAD(P)-binding Rossmann-like Domain"/>
    <property type="match status" value="1"/>
</dbReference>
<dbReference type="EMBL" id="ML977569">
    <property type="protein sequence ID" value="KAF2003942.1"/>
    <property type="molecule type" value="Genomic_DNA"/>
</dbReference>
<organism evidence="3 4">
    <name type="scientific">Amniculicola lignicola CBS 123094</name>
    <dbReference type="NCBI Taxonomy" id="1392246"/>
    <lineage>
        <taxon>Eukaryota</taxon>
        <taxon>Fungi</taxon>
        <taxon>Dikarya</taxon>
        <taxon>Ascomycota</taxon>
        <taxon>Pezizomycotina</taxon>
        <taxon>Dothideomycetes</taxon>
        <taxon>Pleosporomycetidae</taxon>
        <taxon>Pleosporales</taxon>
        <taxon>Amniculicolaceae</taxon>
        <taxon>Amniculicola</taxon>
    </lineage>
</organism>
<dbReference type="SUPFAM" id="SSF50129">
    <property type="entry name" value="GroES-like"/>
    <property type="match status" value="1"/>
</dbReference>
<sequence length="381" mass="40867">MATTLPATHAALVQNAPTEPLKLTSKQTPNAIPGSAVVQILSSSVVSYAKAIFNGTRRGHYPTPLTPGPSAIGRIAALGPDSTFLHTGKLVYIDLTIRSRDNPSDVFLLGFMEGVTSGSKKLMREVWRDGTWAEYCRVPLENVFVLNEERLTGSPLGGGLGYRVCDLATLSRYLVVYGGLRDIDVRAGETVVVAPATGGFGGAAVMVAVAMGASVIAMGRNEEALAALRGNFEPSRVLTVKITGDVNGDAEQLKKMSGGPIDAAFDISPAMAAKSTHLKSCISSLRQGGRVSLMGGIYEDVPIPYMEVMRKDIKLMGKWMYSRQNVHDVIKRVETDILKIGAQGGVKNEGEFGLDEWEKAFDKAEEMTGWNSCVVMKPVDE</sequence>
<dbReference type="Pfam" id="PF00107">
    <property type="entry name" value="ADH_zinc_N"/>
    <property type="match status" value="1"/>
</dbReference>
<evidence type="ECO:0000313" key="3">
    <source>
        <dbReference type="EMBL" id="KAF2003942.1"/>
    </source>
</evidence>
<dbReference type="PANTHER" id="PTHR43677:SF4">
    <property type="entry name" value="QUINONE OXIDOREDUCTASE-LIKE PROTEIN 2"/>
    <property type="match status" value="1"/>
</dbReference>
<dbReference type="InterPro" id="IPR036291">
    <property type="entry name" value="NAD(P)-bd_dom_sf"/>
</dbReference>
<evidence type="ECO:0000313" key="4">
    <source>
        <dbReference type="Proteomes" id="UP000799779"/>
    </source>
</evidence>
<reference evidence="3" key="1">
    <citation type="journal article" date="2020" name="Stud. Mycol.">
        <title>101 Dothideomycetes genomes: a test case for predicting lifestyles and emergence of pathogens.</title>
        <authorList>
            <person name="Haridas S."/>
            <person name="Albert R."/>
            <person name="Binder M."/>
            <person name="Bloem J."/>
            <person name="Labutti K."/>
            <person name="Salamov A."/>
            <person name="Andreopoulos B."/>
            <person name="Baker S."/>
            <person name="Barry K."/>
            <person name="Bills G."/>
            <person name="Bluhm B."/>
            <person name="Cannon C."/>
            <person name="Castanera R."/>
            <person name="Culley D."/>
            <person name="Daum C."/>
            <person name="Ezra D."/>
            <person name="Gonzalez J."/>
            <person name="Henrissat B."/>
            <person name="Kuo A."/>
            <person name="Liang C."/>
            <person name="Lipzen A."/>
            <person name="Lutzoni F."/>
            <person name="Magnuson J."/>
            <person name="Mondo S."/>
            <person name="Nolan M."/>
            <person name="Ohm R."/>
            <person name="Pangilinan J."/>
            <person name="Park H.-J."/>
            <person name="Ramirez L."/>
            <person name="Alfaro M."/>
            <person name="Sun H."/>
            <person name="Tritt A."/>
            <person name="Yoshinaga Y."/>
            <person name="Zwiers L.-H."/>
            <person name="Turgeon B."/>
            <person name="Goodwin S."/>
            <person name="Spatafora J."/>
            <person name="Crous P."/>
            <person name="Grigoriev I."/>
        </authorList>
    </citation>
    <scope>NUCLEOTIDE SEQUENCE</scope>
    <source>
        <strain evidence="3">CBS 123094</strain>
    </source>
</reference>
<gene>
    <name evidence="3" type="ORF">P154DRAFT_63260</name>
</gene>
<feature type="domain" description="Alcohol dehydrogenase-like N-terminal" evidence="2">
    <location>
        <begin position="34"/>
        <end position="145"/>
    </location>
</feature>
<name>A0A6A5WQG3_9PLEO</name>
<protein>
    <submittedName>
        <fullName evidence="3">NAD(P)-binding protein</fullName>
    </submittedName>
</protein>
<dbReference type="InterPro" id="IPR051397">
    <property type="entry name" value="Zn-ADH-like_protein"/>
</dbReference>
<evidence type="ECO:0000259" key="2">
    <source>
        <dbReference type="Pfam" id="PF08240"/>
    </source>
</evidence>
<proteinExistence type="predicted"/>
<dbReference type="Pfam" id="PF08240">
    <property type="entry name" value="ADH_N"/>
    <property type="match status" value="1"/>
</dbReference>
<dbReference type="OrthoDB" id="5407715at2759"/>
<dbReference type="InterPro" id="IPR013149">
    <property type="entry name" value="ADH-like_C"/>
</dbReference>
<evidence type="ECO:0000259" key="1">
    <source>
        <dbReference type="Pfam" id="PF00107"/>
    </source>
</evidence>
<keyword evidence="4" id="KW-1185">Reference proteome</keyword>